<sequence>MIIIFLLRVNTNENIWDWHERIKNIINFQNISEFDSFINQNELRGNKNFQIIDNFLKSDYVNYKDFAKK</sequence>
<dbReference type="AlphaFoldDB" id="A0A1E5IL61"/>
<comment type="caution">
    <text evidence="1">The sequence shown here is derived from an EMBL/GenBank/DDBJ whole genome shotgun (WGS) entry which is preliminary data.</text>
</comment>
<keyword evidence="2" id="KW-1185">Reference proteome</keyword>
<evidence type="ECO:0000313" key="1">
    <source>
        <dbReference type="EMBL" id="OEG71236.1"/>
    </source>
</evidence>
<gene>
    <name evidence="1" type="ORF">ATZ36_15655</name>
</gene>
<dbReference type="Proteomes" id="UP000095237">
    <property type="component" value="Unassembled WGS sequence"/>
</dbReference>
<proteinExistence type="predicted"/>
<reference evidence="1 2" key="1">
    <citation type="submission" date="2015-11" db="EMBL/GenBank/DDBJ databases">
        <title>Evidence for parallel genomic evolution in an endosymbiosis of termite gut flagellates.</title>
        <authorList>
            <person name="Zheng H."/>
        </authorList>
    </citation>
    <scope>NUCLEOTIDE SEQUENCE [LARGE SCALE GENOMIC DNA]</scope>
    <source>
        <strain evidence="1 2">CET450</strain>
    </source>
</reference>
<protein>
    <submittedName>
        <fullName evidence="1">Uncharacterized protein</fullName>
    </submittedName>
</protein>
<dbReference type="EMBL" id="LNVX01000227">
    <property type="protein sequence ID" value="OEG71236.1"/>
    <property type="molecule type" value="Genomic_DNA"/>
</dbReference>
<name>A0A1E5IL61_ENDTX</name>
<evidence type="ECO:0000313" key="2">
    <source>
        <dbReference type="Proteomes" id="UP000095237"/>
    </source>
</evidence>
<organism evidence="1 2">
    <name type="scientific">Endomicrobium trichonymphae</name>
    <dbReference type="NCBI Taxonomy" id="1408204"/>
    <lineage>
        <taxon>Bacteria</taxon>
        <taxon>Pseudomonadati</taxon>
        <taxon>Elusimicrobiota</taxon>
        <taxon>Endomicrobiia</taxon>
        <taxon>Endomicrobiales</taxon>
        <taxon>Endomicrobiaceae</taxon>
        <taxon>Candidatus Endomicrobiellum</taxon>
    </lineage>
</organism>
<accession>A0A1E5IL61</accession>